<dbReference type="InterPro" id="IPR042165">
    <property type="entry name" value="PTPMT1"/>
</dbReference>
<evidence type="ECO:0000313" key="2">
    <source>
        <dbReference type="Ensembl" id="ENSPTEP00000037683.1"/>
    </source>
</evidence>
<feature type="region of interest" description="Disordered" evidence="1">
    <location>
        <begin position="83"/>
        <end position="150"/>
    </location>
</feature>
<dbReference type="GO" id="GO:0004721">
    <property type="term" value="F:phosphoprotein phosphatase activity"/>
    <property type="evidence" value="ECO:0007669"/>
    <property type="project" value="InterPro"/>
</dbReference>
<evidence type="ECO:0000313" key="3">
    <source>
        <dbReference type="Proteomes" id="UP000694416"/>
    </source>
</evidence>
<dbReference type="PANTHER" id="PTHR46712:SF1">
    <property type="entry name" value="PHOSPHATIDYLGLYCEROPHOSPHATASE AND PROTEIN-TYROSINE PHOSPHATASE 1"/>
    <property type="match status" value="1"/>
</dbReference>
<evidence type="ECO:0000256" key="1">
    <source>
        <dbReference type="SAM" id="MobiDB-lite"/>
    </source>
</evidence>
<organism evidence="2 3">
    <name type="scientific">Piliocolobus tephrosceles</name>
    <name type="common">Ugandan red Colobus</name>
    <dbReference type="NCBI Taxonomy" id="591936"/>
    <lineage>
        <taxon>Eukaryota</taxon>
        <taxon>Metazoa</taxon>
        <taxon>Chordata</taxon>
        <taxon>Craniata</taxon>
        <taxon>Vertebrata</taxon>
        <taxon>Euteleostomi</taxon>
        <taxon>Mammalia</taxon>
        <taxon>Eutheria</taxon>
        <taxon>Euarchontoglires</taxon>
        <taxon>Primates</taxon>
        <taxon>Haplorrhini</taxon>
        <taxon>Catarrhini</taxon>
        <taxon>Cercopithecidae</taxon>
        <taxon>Colobinae</taxon>
        <taxon>Piliocolobus</taxon>
    </lineage>
</organism>
<dbReference type="Ensembl" id="ENSPTET00000050936.1">
    <property type="protein sequence ID" value="ENSPTEP00000037683.1"/>
    <property type="gene ID" value="ENSPTEG00000035203.1"/>
</dbReference>
<keyword evidence="3" id="KW-1185">Reference proteome</keyword>
<feature type="compositionally biased region" description="Pro residues" evidence="1">
    <location>
        <begin position="128"/>
        <end position="143"/>
    </location>
</feature>
<dbReference type="Gene3D" id="3.90.190.10">
    <property type="entry name" value="Protein tyrosine phosphatase superfamily"/>
    <property type="match status" value="1"/>
</dbReference>
<protein>
    <submittedName>
        <fullName evidence="2">Protein tyrosine phosphatase mitochondrial 1</fullName>
    </submittedName>
</protein>
<dbReference type="GO" id="GO:0005739">
    <property type="term" value="C:mitochondrion"/>
    <property type="evidence" value="ECO:0007669"/>
    <property type="project" value="TreeGrafter"/>
</dbReference>
<name>A0A8C9ILJ6_9PRIM</name>
<dbReference type="PANTHER" id="PTHR46712">
    <property type="entry name" value="PHOSPHATIDYLGLYCEROPHOSPHATASE AND PROTEIN-TYROSINE PHOSPHATASE 1"/>
    <property type="match status" value="1"/>
</dbReference>
<reference evidence="2" key="2">
    <citation type="submission" date="2025-09" db="UniProtKB">
        <authorList>
            <consortium name="Ensembl"/>
        </authorList>
    </citation>
    <scope>IDENTIFICATION</scope>
</reference>
<dbReference type="Proteomes" id="UP000694416">
    <property type="component" value="Unplaced"/>
</dbReference>
<proteinExistence type="predicted"/>
<dbReference type="GO" id="GO:0008962">
    <property type="term" value="F:phosphatidylglycerophosphatase activity"/>
    <property type="evidence" value="ECO:0007669"/>
    <property type="project" value="TreeGrafter"/>
</dbReference>
<feature type="region of interest" description="Disordered" evidence="1">
    <location>
        <begin position="286"/>
        <end position="312"/>
    </location>
</feature>
<dbReference type="GO" id="GO:0004439">
    <property type="term" value="F:phosphatidylinositol-4,5-bisphosphate 5-phosphatase activity"/>
    <property type="evidence" value="ECO:0007669"/>
    <property type="project" value="TreeGrafter"/>
</dbReference>
<reference evidence="2" key="1">
    <citation type="submission" date="2025-08" db="UniProtKB">
        <authorList>
            <consortium name="Ensembl"/>
        </authorList>
    </citation>
    <scope>IDENTIFICATION</scope>
</reference>
<dbReference type="AlphaFoldDB" id="A0A8C9ILJ6"/>
<sequence>GRRKATSTQVPCSPWDQALTQVAPPFETLSLSTLLFRATLHTASSLSCFPFGGVHPHLRSLPPSLVEGWGECPSCPPPLGSHPFPRRKEVTGHRRGPQFPTLRGSHVSGPRRALPWPGSQFPAQVSSVPPPRPPGPPPEPRGPPRGLQASPAVTWCEPARGLVQLAALPRHRLLFSRVQTASAGADGLPLRRAGWRGMAATALLEAGLARVLFYPTLLYTLFRGKVPGRAHRDWYHRIDPTVLLGALPLRSLTRQLVQDENVRGVITMNEEYETRFLCHSSQVRDPAAGQARGPAPLAHRPGPGTARQVWGRSSCPRARRPKLLCLRSGPLNGTWR</sequence>
<accession>A0A8C9ILJ6</accession>
<dbReference type="InterPro" id="IPR029021">
    <property type="entry name" value="Prot-tyrosine_phosphatase-like"/>
</dbReference>
<gene>
    <name evidence="2" type="primary">PTPMT1</name>
</gene>